<reference evidence="2 3" key="1">
    <citation type="submission" date="2014-04" db="EMBL/GenBank/DDBJ databases">
        <authorList>
            <consortium name="DOE Joint Genome Institute"/>
            <person name="Kuo A."/>
            <person name="Kohler A."/>
            <person name="Nagy L.G."/>
            <person name="Floudas D."/>
            <person name="Copeland A."/>
            <person name="Barry K.W."/>
            <person name="Cichocki N."/>
            <person name="Veneault-Fourrey C."/>
            <person name="LaButti K."/>
            <person name="Lindquist E.A."/>
            <person name="Lipzen A."/>
            <person name="Lundell T."/>
            <person name="Morin E."/>
            <person name="Murat C."/>
            <person name="Sun H."/>
            <person name="Tunlid A."/>
            <person name="Henrissat B."/>
            <person name="Grigoriev I.V."/>
            <person name="Hibbett D.S."/>
            <person name="Martin F."/>
            <person name="Nordberg H.P."/>
            <person name="Cantor M.N."/>
            <person name="Hua S.X."/>
        </authorList>
    </citation>
    <scope>NUCLEOTIDE SEQUENCE [LARGE SCALE GENOMIC DNA]</scope>
    <source>
        <strain evidence="2 3">LaAM-08-1</strain>
    </source>
</reference>
<dbReference type="HOGENOM" id="CLU_1264238_0_0_1"/>
<evidence type="ECO:0000313" key="3">
    <source>
        <dbReference type="Proteomes" id="UP000054477"/>
    </source>
</evidence>
<sequence>FYQPFLVHHVYHPGVHYLPRCRHALGPLIVQSITSSAQRSSSHHLPRSVSWMFTCPSDSQNPLPCLLFWGAGSPFRKCLLGVMERRRIDSRDAHGRPVLIPLGTFFSTIHPTSRKRIAVTHRTLTPLRYDSPKICPIWRVCSSSLIWCRILFPPPASSANEWTLSFFSWTSLDLFSYALLHVHVAPAHFPVVVHNNFPTEETSNSPLMRSTPFSDKASA</sequence>
<proteinExistence type="predicted"/>
<reference evidence="3" key="2">
    <citation type="submission" date="2015-01" db="EMBL/GenBank/DDBJ databases">
        <title>Evolutionary Origins and Diversification of the Mycorrhizal Mutualists.</title>
        <authorList>
            <consortium name="DOE Joint Genome Institute"/>
            <consortium name="Mycorrhizal Genomics Consortium"/>
            <person name="Kohler A."/>
            <person name="Kuo A."/>
            <person name="Nagy L.G."/>
            <person name="Floudas D."/>
            <person name="Copeland A."/>
            <person name="Barry K.W."/>
            <person name="Cichocki N."/>
            <person name="Veneault-Fourrey C."/>
            <person name="LaButti K."/>
            <person name="Lindquist E.A."/>
            <person name="Lipzen A."/>
            <person name="Lundell T."/>
            <person name="Morin E."/>
            <person name="Murat C."/>
            <person name="Riley R."/>
            <person name="Ohm R."/>
            <person name="Sun H."/>
            <person name="Tunlid A."/>
            <person name="Henrissat B."/>
            <person name="Grigoriev I.V."/>
            <person name="Hibbett D.S."/>
            <person name="Martin F."/>
        </authorList>
    </citation>
    <scope>NUCLEOTIDE SEQUENCE [LARGE SCALE GENOMIC DNA]</scope>
    <source>
        <strain evidence="3">LaAM-08-1</strain>
    </source>
</reference>
<keyword evidence="3" id="KW-1185">Reference proteome</keyword>
<gene>
    <name evidence="2" type="ORF">K443DRAFT_651298</name>
</gene>
<dbReference type="AlphaFoldDB" id="A0A0C9YMS5"/>
<organism evidence="2 3">
    <name type="scientific">Laccaria amethystina LaAM-08-1</name>
    <dbReference type="NCBI Taxonomy" id="1095629"/>
    <lineage>
        <taxon>Eukaryota</taxon>
        <taxon>Fungi</taxon>
        <taxon>Dikarya</taxon>
        <taxon>Basidiomycota</taxon>
        <taxon>Agaricomycotina</taxon>
        <taxon>Agaricomycetes</taxon>
        <taxon>Agaricomycetidae</taxon>
        <taxon>Agaricales</taxon>
        <taxon>Agaricineae</taxon>
        <taxon>Hydnangiaceae</taxon>
        <taxon>Laccaria</taxon>
    </lineage>
</organism>
<feature type="compositionally biased region" description="Polar residues" evidence="1">
    <location>
        <begin position="200"/>
        <end position="213"/>
    </location>
</feature>
<protein>
    <submittedName>
        <fullName evidence="2">Uncharacterized protein</fullName>
    </submittedName>
</protein>
<feature type="non-terminal residue" evidence="2">
    <location>
        <position position="1"/>
    </location>
</feature>
<dbReference type="EMBL" id="KN838539">
    <property type="protein sequence ID" value="KIK09298.1"/>
    <property type="molecule type" value="Genomic_DNA"/>
</dbReference>
<evidence type="ECO:0000313" key="2">
    <source>
        <dbReference type="EMBL" id="KIK09298.1"/>
    </source>
</evidence>
<accession>A0A0C9YMS5</accession>
<dbReference type="Proteomes" id="UP000054477">
    <property type="component" value="Unassembled WGS sequence"/>
</dbReference>
<evidence type="ECO:0000256" key="1">
    <source>
        <dbReference type="SAM" id="MobiDB-lite"/>
    </source>
</evidence>
<name>A0A0C9YMS5_9AGAR</name>
<feature type="region of interest" description="Disordered" evidence="1">
    <location>
        <begin position="200"/>
        <end position="219"/>
    </location>
</feature>